<protein>
    <submittedName>
        <fullName evidence="1">Pilus assembly protein PilW</fullName>
    </submittedName>
</protein>
<dbReference type="AlphaFoldDB" id="A0A248KEM9"/>
<dbReference type="EMBL" id="CP022120">
    <property type="protein sequence ID" value="ASG56729.1"/>
    <property type="molecule type" value="Genomic_DNA"/>
</dbReference>
<organism evidence="1 2">
    <name type="scientific">Salmonella bongori serovar 66:z41:- str. SA19983605</name>
    <dbReference type="NCBI Taxonomy" id="1243617"/>
    <lineage>
        <taxon>Bacteria</taxon>
        <taxon>Pseudomonadati</taxon>
        <taxon>Pseudomonadota</taxon>
        <taxon>Gammaproteobacteria</taxon>
        <taxon>Enterobacterales</taxon>
        <taxon>Enterobacteriaceae</taxon>
        <taxon>Salmonella</taxon>
    </lineage>
</organism>
<evidence type="ECO:0000313" key="1">
    <source>
        <dbReference type="EMBL" id="ASG56729.1"/>
    </source>
</evidence>
<evidence type="ECO:0000313" key="2">
    <source>
        <dbReference type="Proteomes" id="UP000197991"/>
    </source>
</evidence>
<accession>A0A248KEM9</accession>
<dbReference type="Proteomes" id="UP000197991">
    <property type="component" value="Chromosome"/>
</dbReference>
<name>A0A248KEM9_SALBN</name>
<proteinExistence type="predicted"/>
<reference evidence="1 2" key="1">
    <citation type="submission" date="2017-06" db="EMBL/GenBank/DDBJ databases">
        <title>Salmonella reference genomes for public health.</title>
        <authorList>
            <person name="Robertson J."/>
            <person name="Yoshida C."/>
            <person name="Gurnik S."/>
            <person name="Nash J."/>
        </authorList>
    </citation>
    <scope>NUCLEOTIDE SEQUENCE [LARGE SCALE GENOMIC DNA]</scope>
    <source>
        <strain evidence="1 2">SA19983605</strain>
    </source>
</reference>
<keyword evidence="2" id="KW-1185">Reference proteome</keyword>
<sequence length="40" mass="4513">MAQCQLNNVLRCTRLVNINGAFLSTLRQYVAVQQEVSLMS</sequence>
<gene>
    <name evidence="1" type="ORF">LFZ56_06075</name>
</gene>